<evidence type="ECO:0000259" key="6">
    <source>
        <dbReference type="Pfam" id="PF06429"/>
    </source>
</evidence>
<comment type="subcellular location">
    <subcellularLocation>
        <location evidence="1 4">Bacterial flagellum basal body</location>
    </subcellularLocation>
</comment>
<dbReference type="SUPFAM" id="SSF117143">
    <property type="entry name" value="Flagellar hook protein flgE"/>
    <property type="match status" value="1"/>
</dbReference>
<dbReference type="Pfam" id="PF06429">
    <property type="entry name" value="Flg_bbr_C"/>
    <property type="match status" value="1"/>
</dbReference>
<dbReference type="PANTHER" id="PTHR30435:SF19">
    <property type="entry name" value="FLAGELLAR BASAL-BODY ROD PROTEIN FLGG"/>
    <property type="match status" value="1"/>
</dbReference>
<dbReference type="RefSeq" id="WP_196608837.1">
    <property type="nucleotide sequence ID" value="NZ_VRYY01000156.1"/>
</dbReference>
<organism evidence="8 9">
    <name type="scientific">Nitratidesulfovibrio oxamicus</name>
    <dbReference type="NCBI Taxonomy" id="32016"/>
    <lineage>
        <taxon>Bacteria</taxon>
        <taxon>Pseudomonadati</taxon>
        <taxon>Thermodesulfobacteriota</taxon>
        <taxon>Desulfovibrionia</taxon>
        <taxon>Desulfovibrionales</taxon>
        <taxon>Desulfovibrionaceae</taxon>
        <taxon>Nitratidesulfovibrio</taxon>
    </lineage>
</organism>
<gene>
    <name evidence="8" type="primary">flgF</name>
    <name evidence="8" type="ORF">FVW20_06790</name>
</gene>
<feature type="domain" description="Flagellar hook protein FlgE/F/G-like D1" evidence="7">
    <location>
        <begin position="99"/>
        <end position="163"/>
    </location>
</feature>
<dbReference type="InterPro" id="IPR001444">
    <property type="entry name" value="Flag_bb_rod_N"/>
</dbReference>
<comment type="similarity">
    <text evidence="2 4">Belongs to the flagella basal body rod proteins family.</text>
</comment>
<proteinExistence type="inferred from homology"/>
<dbReference type="NCBIfam" id="TIGR03506">
    <property type="entry name" value="FlgEFG_subfam"/>
    <property type="match status" value="2"/>
</dbReference>
<name>A0ABS0J2Y1_9BACT</name>
<sequence length="259" mass="28373">MQEGMLSSLFGALTNEHRMNNISNNLANVNTTGYKRDVISFKDTMQLFAHDQIMEPIAHVRSKKLFPEPMHVARPRIAVAHTDFEQGSMRYTGNPLDVAISGNAFFKVRTPEGEFYTRNGNFIQTADGQLVTAMGHAVQGDGGDIALPPGEDVQISDDGQIFAGGALVGQLNMVTVNDLTALEKLGGNMYRLRPGSNAGEVPAERAYVAQGYLEASNVEVVSEMVNMIEAQRQFEAYQKVMQTTDSIDREATQKVGKKV</sequence>
<dbReference type="InterPro" id="IPR010930">
    <property type="entry name" value="Flg_bb/hook_C_dom"/>
</dbReference>
<evidence type="ECO:0000256" key="3">
    <source>
        <dbReference type="ARBA" id="ARBA00023143"/>
    </source>
</evidence>
<keyword evidence="8" id="KW-0282">Flagellum</keyword>
<feature type="domain" description="Flagellar basal body rod protein N-terminal" evidence="5">
    <location>
        <begin position="17"/>
        <end position="35"/>
    </location>
</feature>
<keyword evidence="3 4" id="KW-0975">Bacterial flagellum</keyword>
<dbReference type="NCBIfam" id="TIGR02490">
    <property type="entry name" value="flgF"/>
    <property type="match status" value="1"/>
</dbReference>
<dbReference type="InterPro" id="IPR020013">
    <property type="entry name" value="Flagellar_FlgE/F/G"/>
</dbReference>
<keyword evidence="9" id="KW-1185">Reference proteome</keyword>
<keyword evidence="8" id="KW-0966">Cell projection</keyword>
<protein>
    <submittedName>
        <fullName evidence="8">Flagellar basal-body rod protein FlgF</fullName>
    </submittedName>
</protein>
<evidence type="ECO:0000256" key="4">
    <source>
        <dbReference type="RuleBase" id="RU362116"/>
    </source>
</evidence>
<dbReference type="EMBL" id="VRYY01000156">
    <property type="protein sequence ID" value="MBG3876741.1"/>
    <property type="molecule type" value="Genomic_DNA"/>
</dbReference>
<evidence type="ECO:0000256" key="2">
    <source>
        <dbReference type="ARBA" id="ARBA00009677"/>
    </source>
</evidence>
<evidence type="ECO:0000313" key="9">
    <source>
        <dbReference type="Proteomes" id="UP001194469"/>
    </source>
</evidence>
<dbReference type="Pfam" id="PF00460">
    <property type="entry name" value="Flg_bb_rod"/>
    <property type="match status" value="1"/>
</dbReference>
<evidence type="ECO:0000313" key="8">
    <source>
        <dbReference type="EMBL" id="MBG3876741.1"/>
    </source>
</evidence>
<dbReference type="Pfam" id="PF22692">
    <property type="entry name" value="LlgE_F_G_D1"/>
    <property type="match status" value="1"/>
</dbReference>
<dbReference type="Proteomes" id="UP001194469">
    <property type="component" value="Unassembled WGS sequence"/>
</dbReference>
<evidence type="ECO:0000259" key="7">
    <source>
        <dbReference type="Pfam" id="PF22692"/>
    </source>
</evidence>
<dbReference type="InterPro" id="IPR037925">
    <property type="entry name" value="FlgE/F/G-like"/>
</dbReference>
<comment type="caution">
    <text evidence="8">The sequence shown here is derived from an EMBL/GenBank/DDBJ whole genome shotgun (WGS) entry which is preliminary data.</text>
</comment>
<dbReference type="InterPro" id="IPR012836">
    <property type="entry name" value="FlgF"/>
</dbReference>
<reference evidence="8 9" key="1">
    <citation type="submission" date="2019-08" db="EMBL/GenBank/DDBJ databases">
        <authorList>
            <person name="Luo N."/>
        </authorList>
    </citation>
    <scope>NUCLEOTIDE SEQUENCE [LARGE SCALE GENOMIC DNA]</scope>
    <source>
        <strain evidence="8 9">NCIMB 9442</strain>
    </source>
</reference>
<dbReference type="PANTHER" id="PTHR30435">
    <property type="entry name" value="FLAGELLAR PROTEIN"/>
    <property type="match status" value="1"/>
</dbReference>
<accession>A0ABS0J2Y1</accession>
<evidence type="ECO:0000259" key="5">
    <source>
        <dbReference type="Pfam" id="PF00460"/>
    </source>
</evidence>
<evidence type="ECO:0000256" key="1">
    <source>
        <dbReference type="ARBA" id="ARBA00004117"/>
    </source>
</evidence>
<dbReference type="InterPro" id="IPR053967">
    <property type="entry name" value="LlgE_F_G-like_D1"/>
</dbReference>
<keyword evidence="8" id="KW-0969">Cilium</keyword>
<feature type="domain" description="Flagellar basal-body/hook protein C-terminal" evidence="6">
    <location>
        <begin position="209"/>
        <end position="253"/>
    </location>
</feature>